<dbReference type="GO" id="GO:0005669">
    <property type="term" value="C:transcription factor TFIID complex"/>
    <property type="evidence" value="ECO:0007669"/>
    <property type="project" value="InterPro"/>
</dbReference>
<dbReference type="CDD" id="cd00076">
    <property type="entry name" value="HFD_SF"/>
    <property type="match status" value="1"/>
</dbReference>
<organism evidence="2 3">
    <name type="scientific">Austropuccinia psidii MF-1</name>
    <dbReference type="NCBI Taxonomy" id="1389203"/>
    <lineage>
        <taxon>Eukaryota</taxon>
        <taxon>Fungi</taxon>
        <taxon>Dikarya</taxon>
        <taxon>Basidiomycota</taxon>
        <taxon>Pucciniomycotina</taxon>
        <taxon>Pucciniomycetes</taxon>
        <taxon>Pucciniales</taxon>
        <taxon>Sphaerophragmiaceae</taxon>
        <taxon>Austropuccinia</taxon>
    </lineage>
</organism>
<name>A0A9Q3FKK1_9BASI</name>
<reference evidence="2" key="1">
    <citation type="submission" date="2021-03" db="EMBL/GenBank/DDBJ databases">
        <title>Draft genome sequence of rust myrtle Austropuccinia psidii MF-1, a brazilian biotype.</title>
        <authorList>
            <person name="Quecine M.C."/>
            <person name="Pachon D.M.R."/>
            <person name="Bonatelli M.L."/>
            <person name="Correr F.H."/>
            <person name="Franceschini L.M."/>
            <person name="Leite T.F."/>
            <person name="Margarido G.R.A."/>
            <person name="Almeida C.A."/>
            <person name="Ferrarezi J.A."/>
            <person name="Labate C.A."/>
        </authorList>
    </citation>
    <scope>NUCLEOTIDE SEQUENCE</scope>
    <source>
        <strain evidence="2">MF-1</strain>
    </source>
</reference>
<evidence type="ECO:0000313" key="2">
    <source>
        <dbReference type="EMBL" id="MBW0540809.1"/>
    </source>
</evidence>
<proteinExistence type="predicted"/>
<dbReference type="AlphaFoldDB" id="A0A9Q3FKK1"/>
<dbReference type="InterPro" id="IPR037818">
    <property type="entry name" value="TAF8"/>
</dbReference>
<dbReference type="PANTHER" id="PTHR46338">
    <property type="entry name" value="TRANSCRIPTION INITIATION FACTOR TFIID SUBUNIT 8"/>
    <property type="match status" value="1"/>
</dbReference>
<dbReference type="PANTHER" id="PTHR46338:SF1">
    <property type="entry name" value="TRANSCRIPTION INITIATION FACTOR TFIID SUBUNIT 8"/>
    <property type="match status" value="1"/>
</dbReference>
<accession>A0A9Q3FKK1</accession>
<dbReference type="Proteomes" id="UP000765509">
    <property type="component" value="Unassembled WGS sequence"/>
</dbReference>
<evidence type="ECO:0000256" key="1">
    <source>
        <dbReference type="SAM" id="MobiDB-lite"/>
    </source>
</evidence>
<evidence type="ECO:0000313" key="3">
    <source>
        <dbReference type="Proteomes" id="UP000765509"/>
    </source>
</evidence>
<keyword evidence="3" id="KW-1185">Reference proteome</keyword>
<sequence length="587" mass="64767">MSSNQTNHPSSDSRNQFPAKLLTLAILQILANSTQFTAIKPVSLSILTHVASRYLQLLGQSARENADYCGRNQINAWDISGILESLQGPGALSGLHNWCLDNLRQDEKFDQDVSNQQHPIEKLAAASRNLTEFNPIRQSDHITSLSFIPLTDSEVAALDRAGESDLEDDHASPLASTTSGSSEDDSDLDLPHFKPSPNQSSPSQLNHPSQLSLSINMEIDLPKAQEEVSKNLWRSVDDIPSYVPAYFPPFPGLERPTPIEENLPSVAEQTDVVMNEPQAEAVEGDVDISKVDPYQCAIPYSKSQLRELHGSFIVPNSVPFCNSSAKGNSISEGDLSLATNDSLHGFLQSYAYLIEEKMTNKLADDNRFMKRNRASHQLISNDQAMPLHDSLFGSISVASIRTNRWSAGWIPHPPTKAGKLLPIPELKPYGLTPLPPSVTMPVPIQFPSQSILNQPHPRIPNLIPRLFQKISQEARGDAFTLVTRLTRLGPPSALGESGEALPYQIKDIATPSATDPSSNPELNQPKYMEWGFHWPPHDGREPLPPPRPDFDFKSADFPAMPRTTAEKTKMAQKEKEEALLNQATIIN</sequence>
<comment type="caution">
    <text evidence="2">The sequence shown here is derived from an EMBL/GenBank/DDBJ whole genome shotgun (WGS) entry which is preliminary data.</text>
</comment>
<dbReference type="OrthoDB" id="436852at2759"/>
<dbReference type="Gene3D" id="1.10.20.10">
    <property type="entry name" value="Histone, subunit A"/>
    <property type="match status" value="1"/>
</dbReference>
<feature type="region of interest" description="Disordered" evidence="1">
    <location>
        <begin position="161"/>
        <end position="208"/>
    </location>
</feature>
<evidence type="ECO:0008006" key="4">
    <source>
        <dbReference type="Google" id="ProtNLM"/>
    </source>
</evidence>
<feature type="compositionally biased region" description="Low complexity" evidence="1">
    <location>
        <begin position="195"/>
        <end position="208"/>
    </location>
</feature>
<dbReference type="GO" id="GO:0046982">
    <property type="term" value="F:protein heterodimerization activity"/>
    <property type="evidence" value="ECO:0007669"/>
    <property type="project" value="InterPro"/>
</dbReference>
<dbReference type="InterPro" id="IPR009072">
    <property type="entry name" value="Histone-fold"/>
</dbReference>
<feature type="region of interest" description="Disordered" evidence="1">
    <location>
        <begin position="509"/>
        <end position="561"/>
    </location>
</feature>
<gene>
    <name evidence="2" type="ORF">O181_080524</name>
</gene>
<dbReference type="EMBL" id="AVOT02045461">
    <property type="protein sequence ID" value="MBW0540809.1"/>
    <property type="molecule type" value="Genomic_DNA"/>
</dbReference>
<feature type="compositionally biased region" description="Polar residues" evidence="1">
    <location>
        <begin position="511"/>
        <end position="522"/>
    </location>
</feature>
<protein>
    <recommendedName>
        <fullName evidence="4">Bromodomain associated domain-containing protein</fullName>
    </recommendedName>
</protein>